<keyword evidence="4" id="KW-0732">Signal</keyword>
<keyword evidence="6" id="KW-0472">Membrane</keyword>
<dbReference type="EC" id="3.2.1.-" evidence="11"/>
<evidence type="ECO:0000256" key="4">
    <source>
        <dbReference type="ARBA" id="ARBA00022729"/>
    </source>
</evidence>
<evidence type="ECO:0000313" key="11">
    <source>
        <dbReference type="EMBL" id="RHN66020.1"/>
    </source>
</evidence>
<evidence type="ECO:0000256" key="7">
    <source>
        <dbReference type="ARBA" id="ARBA00023180"/>
    </source>
</evidence>
<evidence type="ECO:0000256" key="5">
    <source>
        <dbReference type="ARBA" id="ARBA00022801"/>
    </source>
</evidence>
<dbReference type="InterPro" id="IPR005199">
    <property type="entry name" value="Glyco_hydro_79"/>
</dbReference>
<reference evidence="12" key="1">
    <citation type="journal article" date="2018" name="Nat. Plants">
        <title>Whole-genome landscape of Medicago truncatula symbiotic genes.</title>
        <authorList>
            <person name="Pecrix Y."/>
            <person name="Staton S.E."/>
            <person name="Sallet E."/>
            <person name="Lelandais-Briere C."/>
            <person name="Moreau S."/>
            <person name="Carrere S."/>
            <person name="Blein T."/>
            <person name="Jardinaud M.F."/>
            <person name="Latrasse D."/>
            <person name="Zouine M."/>
            <person name="Zahm M."/>
            <person name="Kreplak J."/>
            <person name="Mayjonade B."/>
            <person name="Satge C."/>
            <person name="Perez M."/>
            <person name="Cauet S."/>
            <person name="Marande W."/>
            <person name="Chantry-Darmon C."/>
            <person name="Lopez-Roques C."/>
            <person name="Bouchez O."/>
            <person name="Berard A."/>
            <person name="Debelle F."/>
            <person name="Munos S."/>
            <person name="Bendahmane A."/>
            <person name="Berges H."/>
            <person name="Niebel A."/>
            <person name="Buitink J."/>
            <person name="Frugier F."/>
            <person name="Benhamed M."/>
            <person name="Crespi M."/>
            <person name="Gouzy J."/>
            <person name="Gamas P."/>
        </authorList>
    </citation>
    <scope>NUCLEOTIDE SEQUENCE [LARGE SCALE GENOMIC DNA]</scope>
    <source>
        <strain evidence="12">cv. Jemalong A17</strain>
    </source>
</reference>
<dbReference type="EMBL" id="PSQE01000003">
    <property type="protein sequence ID" value="RHN66020.1"/>
    <property type="molecule type" value="Genomic_DNA"/>
</dbReference>
<accession>A0A396IL76</accession>
<comment type="caution">
    <text evidence="11">The sequence shown here is derived from an EMBL/GenBank/DDBJ whole genome shotgun (WGS) entry which is preliminary data.</text>
</comment>
<dbReference type="GO" id="GO:0016798">
    <property type="term" value="F:hydrolase activity, acting on glycosyl bonds"/>
    <property type="evidence" value="ECO:0007669"/>
    <property type="project" value="UniProtKB-KW"/>
</dbReference>
<gene>
    <name evidence="11" type="ORF">MtrunA17_Chr3g0086251</name>
</gene>
<dbReference type="FunFam" id="3.20.20.80:FF:000023">
    <property type="entry name" value="heparanase-like protein 3"/>
    <property type="match status" value="1"/>
</dbReference>
<evidence type="ECO:0000256" key="1">
    <source>
        <dbReference type="ARBA" id="ARBA00004613"/>
    </source>
</evidence>
<dbReference type="PANTHER" id="PTHR14363:SF31">
    <property type="entry name" value="GLYCOSIDE HYDROLASE FAMILY 79 AMINO-TERMINAL DOMAIN PROTEIN"/>
    <property type="match status" value="1"/>
</dbReference>
<sequence length="626" mass="70136">MLFEIKSNPADHKATGEVMVPNYNAEEFDTSSLQRKRQSLVRDICGLSISNLCHYLQHTLSATVIQPLLSKHNILFEAATQLIFRFLSSPSKFLLTTVLDLDAAAIHSVIMRLYLALFFFLASLQVTLSKDIEHGLLLVNGAKAKAETGDNFICATIDWWPPECNFGVCSWGHSSIVNLDLSRPLLAKAIQALKPLRIRLGGSLQDQVVYNVGNLKSTGHPFQKMKNGLFGFSKGSLHMQRWDELNHFFNKTGAIVMFGLNALIGRHKINNTNNVWEGAWDPTNAYDFIKYTVSKGYKIDAWEFGNELSGTGVRASVDVAQYGKDVINLKRILDELYKNSRFKPLLVAPDGSYDKEWYNKLLQLSGPGVINVLTHHLYNIGRAIDTHLLERILDPDKLSEAETTFRNLSETIQKHGPWASAWVGESGGISWSGGRDVSDTFVNSFWYLDQLGMASTYNTKVYCRQSLIGGNYGLLNTSTLAPNPDYYSALLWHRLMGKKVLGVSTDISLPFLRTYTHCSKERAGVTLLLINLSNQTQFILNVKNHVTVKTNEVAKFREEYHLTPKDNNLRSQTMVLNGIPLKLTNKGDIPTMDPVHNNVKSSIHIAPLSIAFIVYLNFDAPACARH</sequence>
<dbReference type="Gene3D" id="3.20.20.80">
    <property type="entry name" value="Glycosidases"/>
    <property type="match status" value="1"/>
</dbReference>
<protein>
    <submittedName>
        <fullName evidence="11">Putative glycosidase</fullName>
        <ecNumber evidence="11">3.2.1.-</ecNumber>
    </submittedName>
</protein>
<dbReference type="GO" id="GO:0005765">
    <property type="term" value="C:lysosomal membrane"/>
    <property type="evidence" value="ECO:0007669"/>
    <property type="project" value="UniProtKB-SubCell"/>
</dbReference>
<name>A0A396IL76_MEDTR</name>
<dbReference type="Proteomes" id="UP000265566">
    <property type="component" value="Chromosome 3"/>
</dbReference>
<dbReference type="SUPFAM" id="SSF51445">
    <property type="entry name" value="(Trans)glycosidases"/>
    <property type="match status" value="1"/>
</dbReference>
<evidence type="ECO:0000256" key="9">
    <source>
        <dbReference type="ARBA" id="ARBA00023765"/>
    </source>
</evidence>
<comment type="subcellular location">
    <subcellularLocation>
        <location evidence="9">Lysosome membrane</location>
        <topology evidence="9">Peripheral membrane protein</topology>
    </subcellularLocation>
    <subcellularLocation>
        <location evidence="1">Secreted</location>
    </subcellularLocation>
</comment>
<evidence type="ECO:0000256" key="6">
    <source>
        <dbReference type="ARBA" id="ARBA00023136"/>
    </source>
</evidence>
<evidence type="ECO:0000256" key="2">
    <source>
        <dbReference type="ARBA" id="ARBA00009800"/>
    </source>
</evidence>
<keyword evidence="3" id="KW-0964">Secreted</keyword>
<evidence type="ECO:0000256" key="3">
    <source>
        <dbReference type="ARBA" id="ARBA00022525"/>
    </source>
</evidence>
<keyword evidence="5 11" id="KW-0378">Hydrolase</keyword>
<dbReference type="Pfam" id="PF03662">
    <property type="entry name" value="Glyco_hydro_79n"/>
    <property type="match status" value="1"/>
</dbReference>
<evidence type="ECO:0000256" key="8">
    <source>
        <dbReference type="ARBA" id="ARBA00023228"/>
    </source>
</evidence>
<keyword evidence="8" id="KW-0458">Lysosome</keyword>
<dbReference type="AlphaFoldDB" id="A0A396IL76"/>
<evidence type="ECO:0000313" key="12">
    <source>
        <dbReference type="Proteomes" id="UP000265566"/>
    </source>
</evidence>
<comment type="function">
    <text evidence="10">Endoglycosidase which is a cell surface and extracellular matrix-degrading enzyme. Cleaves heparan sulfate proteoglycans (HSPGs) into heparan sulfate side chains and core proteoglycans.</text>
</comment>
<organism evidence="11 12">
    <name type="scientific">Medicago truncatula</name>
    <name type="common">Barrel medic</name>
    <name type="synonym">Medicago tribuloides</name>
    <dbReference type="NCBI Taxonomy" id="3880"/>
    <lineage>
        <taxon>Eukaryota</taxon>
        <taxon>Viridiplantae</taxon>
        <taxon>Streptophyta</taxon>
        <taxon>Embryophyta</taxon>
        <taxon>Tracheophyta</taxon>
        <taxon>Spermatophyta</taxon>
        <taxon>Magnoliopsida</taxon>
        <taxon>eudicotyledons</taxon>
        <taxon>Gunneridae</taxon>
        <taxon>Pentapetalae</taxon>
        <taxon>rosids</taxon>
        <taxon>fabids</taxon>
        <taxon>Fabales</taxon>
        <taxon>Fabaceae</taxon>
        <taxon>Papilionoideae</taxon>
        <taxon>50 kb inversion clade</taxon>
        <taxon>NPAAA clade</taxon>
        <taxon>Hologalegina</taxon>
        <taxon>IRL clade</taxon>
        <taxon>Trifolieae</taxon>
        <taxon>Medicago</taxon>
    </lineage>
</organism>
<proteinExistence type="inferred from homology"/>
<keyword evidence="7" id="KW-0325">Glycoprotein</keyword>
<keyword evidence="11" id="KW-0326">Glycosidase</keyword>
<evidence type="ECO:0000256" key="10">
    <source>
        <dbReference type="ARBA" id="ARBA00055929"/>
    </source>
</evidence>
<dbReference type="InterPro" id="IPR017853">
    <property type="entry name" value="GH"/>
</dbReference>
<comment type="similarity">
    <text evidence="2">Belongs to the glycosyl hydrolase 79 family.</text>
</comment>
<dbReference type="Gramene" id="rna13930">
    <property type="protein sequence ID" value="RHN66020.1"/>
    <property type="gene ID" value="gene13930"/>
</dbReference>
<dbReference type="PANTHER" id="PTHR14363">
    <property type="entry name" value="HEPARANASE-RELATED"/>
    <property type="match status" value="1"/>
</dbReference>
<dbReference type="GO" id="GO:0005576">
    <property type="term" value="C:extracellular region"/>
    <property type="evidence" value="ECO:0007669"/>
    <property type="project" value="UniProtKB-SubCell"/>
</dbReference>